<reference evidence="2" key="1">
    <citation type="submission" date="2023-03" db="EMBL/GenBank/DDBJ databases">
        <title>Massive genome expansion in bonnet fungi (Mycena s.s.) driven by repeated elements and novel gene families across ecological guilds.</title>
        <authorList>
            <consortium name="Lawrence Berkeley National Laboratory"/>
            <person name="Harder C.B."/>
            <person name="Miyauchi S."/>
            <person name="Viragh M."/>
            <person name="Kuo A."/>
            <person name="Thoen E."/>
            <person name="Andreopoulos B."/>
            <person name="Lu D."/>
            <person name="Skrede I."/>
            <person name="Drula E."/>
            <person name="Henrissat B."/>
            <person name="Morin E."/>
            <person name="Kohler A."/>
            <person name="Barry K."/>
            <person name="LaButti K."/>
            <person name="Morin E."/>
            <person name="Salamov A."/>
            <person name="Lipzen A."/>
            <person name="Mereny Z."/>
            <person name="Hegedus B."/>
            <person name="Baldrian P."/>
            <person name="Stursova M."/>
            <person name="Weitz H."/>
            <person name="Taylor A."/>
            <person name="Grigoriev I.V."/>
            <person name="Nagy L.G."/>
            <person name="Martin F."/>
            <person name="Kauserud H."/>
        </authorList>
    </citation>
    <scope>NUCLEOTIDE SEQUENCE</scope>
    <source>
        <strain evidence="2">CBHHK200</strain>
    </source>
</reference>
<gene>
    <name evidence="2" type="ORF">C8F04DRAFT_1136300</name>
</gene>
<dbReference type="Proteomes" id="UP001218188">
    <property type="component" value="Unassembled WGS sequence"/>
</dbReference>
<sequence length="70" mass="7447">MSTNYLCMCYSAFFCLFRLPNCAIITSRFSRASELSVRHPRLAASTSSAAPSTNSLPPPSSASPTASLPC</sequence>
<dbReference type="EMBL" id="JARJCM010000199">
    <property type="protein sequence ID" value="KAJ7022952.1"/>
    <property type="molecule type" value="Genomic_DNA"/>
</dbReference>
<protein>
    <submittedName>
        <fullName evidence="2">Uncharacterized protein</fullName>
    </submittedName>
</protein>
<name>A0AAD6S966_9AGAR</name>
<comment type="caution">
    <text evidence="2">The sequence shown here is derived from an EMBL/GenBank/DDBJ whole genome shotgun (WGS) entry which is preliminary data.</text>
</comment>
<evidence type="ECO:0000313" key="3">
    <source>
        <dbReference type="Proteomes" id="UP001218188"/>
    </source>
</evidence>
<feature type="region of interest" description="Disordered" evidence="1">
    <location>
        <begin position="45"/>
        <end position="70"/>
    </location>
</feature>
<organism evidence="2 3">
    <name type="scientific">Mycena alexandri</name>
    <dbReference type="NCBI Taxonomy" id="1745969"/>
    <lineage>
        <taxon>Eukaryota</taxon>
        <taxon>Fungi</taxon>
        <taxon>Dikarya</taxon>
        <taxon>Basidiomycota</taxon>
        <taxon>Agaricomycotina</taxon>
        <taxon>Agaricomycetes</taxon>
        <taxon>Agaricomycetidae</taxon>
        <taxon>Agaricales</taxon>
        <taxon>Marasmiineae</taxon>
        <taxon>Mycenaceae</taxon>
        <taxon>Mycena</taxon>
    </lineage>
</organism>
<evidence type="ECO:0000313" key="2">
    <source>
        <dbReference type="EMBL" id="KAJ7022952.1"/>
    </source>
</evidence>
<keyword evidence="3" id="KW-1185">Reference proteome</keyword>
<dbReference type="AlphaFoldDB" id="A0AAD6S966"/>
<feature type="compositionally biased region" description="Low complexity" evidence="1">
    <location>
        <begin position="45"/>
        <end position="55"/>
    </location>
</feature>
<accession>A0AAD6S966</accession>
<proteinExistence type="predicted"/>
<evidence type="ECO:0000256" key="1">
    <source>
        <dbReference type="SAM" id="MobiDB-lite"/>
    </source>
</evidence>